<dbReference type="Pfam" id="PF11399">
    <property type="entry name" value="DUF3192"/>
    <property type="match status" value="1"/>
</dbReference>
<keyword evidence="1" id="KW-0732">Signal</keyword>
<feature type="chain" id="PRO_5047302321" evidence="1">
    <location>
        <begin position="22"/>
        <end position="133"/>
    </location>
</feature>
<dbReference type="InterPro" id="IPR021534">
    <property type="entry name" value="DUF3192"/>
</dbReference>
<organism evidence="2 3">
    <name type="scientific">Rheinheimera tilapiae</name>
    <dbReference type="NCBI Taxonomy" id="875043"/>
    <lineage>
        <taxon>Bacteria</taxon>
        <taxon>Pseudomonadati</taxon>
        <taxon>Pseudomonadota</taxon>
        <taxon>Gammaproteobacteria</taxon>
        <taxon>Chromatiales</taxon>
        <taxon>Chromatiaceae</taxon>
        <taxon>Rheinheimera</taxon>
    </lineage>
</organism>
<evidence type="ECO:0000256" key="1">
    <source>
        <dbReference type="SAM" id="SignalP"/>
    </source>
</evidence>
<reference evidence="2 3" key="1">
    <citation type="submission" date="2024-09" db="EMBL/GenBank/DDBJ databases">
        <authorList>
            <person name="Sun Q."/>
            <person name="Mori K."/>
        </authorList>
    </citation>
    <scope>NUCLEOTIDE SEQUENCE [LARGE SCALE GENOMIC DNA]</scope>
    <source>
        <strain evidence="2 3">KCTC 23315</strain>
    </source>
</reference>
<evidence type="ECO:0000313" key="3">
    <source>
        <dbReference type="Proteomes" id="UP001589813"/>
    </source>
</evidence>
<protein>
    <submittedName>
        <fullName evidence="2">DUF3192 domain-containing protein</fullName>
    </submittedName>
</protein>
<keyword evidence="3" id="KW-1185">Reference proteome</keyword>
<comment type="caution">
    <text evidence="2">The sequence shown here is derived from an EMBL/GenBank/DDBJ whole genome shotgun (WGS) entry which is preliminary data.</text>
</comment>
<feature type="signal peptide" evidence="1">
    <location>
        <begin position="1"/>
        <end position="21"/>
    </location>
</feature>
<evidence type="ECO:0000313" key="2">
    <source>
        <dbReference type="EMBL" id="MFC0050454.1"/>
    </source>
</evidence>
<accession>A0ABV6BJB3</accession>
<dbReference type="EMBL" id="JBHLXP010000005">
    <property type="protein sequence ID" value="MFC0050454.1"/>
    <property type="molecule type" value="Genomic_DNA"/>
</dbReference>
<dbReference type="Proteomes" id="UP001589813">
    <property type="component" value="Unassembled WGS sequence"/>
</dbReference>
<sequence>MKKHIKIALLAAALLAIYPLATWLALNCYQDDPADMVWTDREAYNRKFISNLDLTTAVQQDQVQHKLGGPDITEAYQSTADLYQLVFYRTQRDISDGITTKVECTALLYRNRQLIAVGDAAQQQFLQMQPGRP</sequence>
<proteinExistence type="predicted"/>
<name>A0ABV6BJB3_9GAMM</name>
<dbReference type="RefSeq" id="WP_377248251.1">
    <property type="nucleotide sequence ID" value="NZ_JBHLXP010000005.1"/>
</dbReference>
<gene>
    <name evidence="2" type="ORF">ACFFJP_19355</name>
</gene>